<dbReference type="Pfam" id="PF00535">
    <property type="entry name" value="Glycos_transf_2"/>
    <property type="match status" value="1"/>
</dbReference>
<evidence type="ECO:0000256" key="3">
    <source>
        <dbReference type="ARBA" id="ARBA00022679"/>
    </source>
</evidence>
<dbReference type="EMBL" id="JAESND010000009">
    <property type="protein sequence ID" value="MBM3117234.1"/>
    <property type="molecule type" value="Genomic_DNA"/>
</dbReference>
<keyword evidence="6" id="KW-1185">Reference proteome</keyword>
<feature type="domain" description="Glycosyltransferase 2-like" evidence="4">
    <location>
        <begin position="11"/>
        <end position="173"/>
    </location>
</feature>
<organism evidence="5 6">
    <name type="scientific">Jeongeupia naejangsanensis</name>
    <dbReference type="NCBI Taxonomy" id="613195"/>
    <lineage>
        <taxon>Bacteria</taxon>
        <taxon>Pseudomonadati</taxon>
        <taxon>Pseudomonadota</taxon>
        <taxon>Betaproteobacteria</taxon>
        <taxon>Neisseriales</taxon>
        <taxon>Chitinibacteraceae</taxon>
        <taxon>Jeongeupia</taxon>
    </lineage>
</organism>
<keyword evidence="2" id="KW-0328">Glycosyltransferase</keyword>
<comment type="similarity">
    <text evidence="1">Belongs to the glycosyltransferase 2 family.</text>
</comment>
<dbReference type="RefSeq" id="WP_203539459.1">
    <property type="nucleotide sequence ID" value="NZ_JAESND010000009.1"/>
</dbReference>
<evidence type="ECO:0000256" key="2">
    <source>
        <dbReference type="ARBA" id="ARBA00022676"/>
    </source>
</evidence>
<dbReference type="InterPro" id="IPR050834">
    <property type="entry name" value="Glycosyltransf_2"/>
</dbReference>
<evidence type="ECO:0000313" key="5">
    <source>
        <dbReference type="EMBL" id="MBM3117234.1"/>
    </source>
</evidence>
<gene>
    <name evidence="5" type="ORF">JMJ54_15475</name>
</gene>
<reference evidence="5 6" key="1">
    <citation type="submission" date="2021-01" db="EMBL/GenBank/DDBJ databases">
        <title>Draft Genome Sequence and Polyhydroxyalkanoate Biosynthetic Potential of Jeongeupia naejangsanensis Type Strain DSM 24253.</title>
        <authorList>
            <person name="Turrini P."/>
            <person name="Artuso I."/>
            <person name="Lugli G.A."/>
            <person name="Frangipani E."/>
            <person name="Ventura M."/>
            <person name="Visca P."/>
        </authorList>
    </citation>
    <scope>NUCLEOTIDE SEQUENCE [LARGE SCALE GENOMIC DNA]</scope>
    <source>
        <strain evidence="5 6">DSM 24253</strain>
    </source>
</reference>
<evidence type="ECO:0000256" key="1">
    <source>
        <dbReference type="ARBA" id="ARBA00006739"/>
    </source>
</evidence>
<name>A0ABS2BNN3_9NEIS</name>
<evidence type="ECO:0000313" key="6">
    <source>
        <dbReference type="Proteomes" id="UP000809431"/>
    </source>
</evidence>
<dbReference type="PANTHER" id="PTHR43685">
    <property type="entry name" value="GLYCOSYLTRANSFERASE"/>
    <property type="match status" value="1"/>
</dbReference>
<accession>A0ABS2BNN3</accession>
<dbReference type="Gene3D" id="3.90.550.10">
    <property type="entry name" value="Spore Coat Polysaccharide Biosynthesis Protein SpsA, Chain A"/>
    <property type="match status" value="1"/>
</dbReference>
<proteinExistence type="inferred from homology"/>
<keyword evidence="3" id="KW-0808">Transferase</keyword>
<dbReference type="PANTHER" id="PTHR43685:SF5">
    <property type="entry name" value="GLYCOSYLTRANSFERASE EPSE-RELATED"/>
    <property type="match status" value="1"/>
</dbReference>
<comment type="caution">
    <text evidence="5">The sequence shown here is derived from an EMBL/GenBank/DDBJ whole genome shotgun (WGS) entry which is preliminary data.</text>
</comment>
<evidence type="ECO:0000259" key="4">
    <source>
        <dbReference type="Pfam" id="PF00535"/>
    </source>
</evidence>
<protein>
    <submittedName>
        <fullName evidence="5">Glycosyltransferase</fullName>
    </submittedName>
</protein>
<dbReference type="SUPFAM" id="SSF53448">
    <property type="entry name" value="Nucleotide-diphospho-sugar transferases"/>
    <property type="match status" value="1"/>
</dbReference>
<dbReference type="InterPro" id="IPR001173">
    <property type="entry name" value="Glyco_trans_2-like"/>
</dbReference>
<sequence>MTASSNRVALLIPHYNNPQGLAASLASIGAAEQVDAVVVDDGSTRTRIDEAACRAAFRARGEVVFLYLPQNAGIEHALNTGLQHIVDAGYEFAARLDCDDLVMPDRFARQAAHFDAHPEVMLLGSAVTFFDESGDRFTVQQPQTHEEIVLQMHDDNAFTHPAVMFRTSAVREIGLYPTDCRAAEDFAYFWRFVARYRTANLAEVLTKSEYNDAGISMSKRRVQQAARLKLLWRHFDWTPRSAAKMAKALISLILPLAAARTIKRLIGRKNWS</sequence>
<dbReference type="InterPro" id="IPR029044">
    <property type="entry name" value="Nucleotide-diphossugar_trans"/>
</dbReference>
<dbReference type="Proteomes" id="UP000809431">
    <property type="component" value="Unassembled WGS sequence"/>
</dbReference>